<accession>A0A1H3D8M2</accession>
<evidence type="ECO:0000256" key="1">
    <source>
        <dbReference type="ARBA" id="ARBA00022723"/>
    </source>
</evidence>
<protein>
    <submittedName>
        <fullName evidence="3">Mannose-6-phosphate isomerase, cupin superfamily</fullName>
    </submittedName>
</protein>
<dbReference type="GO" id="GO:0046872">
    <property type="term" value="F:metal ion binding"/>
    <property type="evidence" value="ECO:0007669"/>
    <property type="project" value="UniProtKB-KW"/>
</dbReference>
<keyword evidence="1" id="KW-0479">Metal-binding</keyword>
<dbReference type="PANTHER" id="PTHR35848">
    <property type="entry name" value="OXALATE-BINDING PROTEIN"/>
    <property type="match status" value="1"/>
</dbReference>
<dbReference type="Gene3D" id="2.60.120.10">
    <property type="entry name" value="Jelly Rolls"/>
    <property type="match status" value="1"/>
</dbReference>
<sequence length="119" mass="13089">MIIRKSDKKIEERQEMRGGVGNVVIEHVLPENEMCGAGRLYAKMIVPPGHSVGNHDHIHEREIYYILKGDAQGMDDGVSCTLSEGDVMITKNGGSHSIQNIGQGDLEVMALILFEADNE</sequence>
<dbReference type="InterPro" id="IPR051610">
    <property type="entry name" value="GPI/OXD"/>
</dbReference>
<keyword evidence="3" id="KW-0413">Isomerase</keyword>
<evidence type="ECO:0000313" key="4">
    <source>
        <dbReference type="Proteomes" id="UP000199652"/>
    </source>
</evidence>
<dbReference type="CDD" id="cd02221">
    <property type="entry name" value="cupin_TM1287-like"/>
    <property type="match status" value="1"/>
</dbReference>
<dbReference type="AlphaFoldDB" id="A0A1H3D8M2"/>
<feature type="domain" description="Cupin type-2" evidence="2">
    <location>
        <begin position="44"/>
        <end position="110"/>
    </location>
</feature>
<dbReference type="PANTHER" id="PTHR35848:SF6">
    <property type="entry name" value="CUPIN TYPE-2 DOMAIN-CONTAINING PROTEIN"/>
    <property type="match status" value="1"/>
</dbReference>
<reference evidence="4" key="1">
    <citation type="submission" date="2016-10" db="EMBL/GenBank/DDBJ databases">
        <authorList>
            <person name="Varghese N."/>
            <person name="Submissions S."/>
        </authorList>
    </citation>
    <scope>NUCLEOTIDE SEQUENCE [LARGE SCALE GENOMIC DNA]</scope>
    <source>
        <strain evidence="4">VPI 5359</strain>
    </source>
</reference>
<dbReference type="SUPFAM" id="SSF51182">
    <property type="entry name" value="RmlC-like cupins"/>
    <property type="match status" value="1"/>
</dbReference>
<evidence type="ECO:0000259" key="2">
    <source>
        <dbReference type="Pfam" id="PF07883"/>
    </source>
</evidence>
<dbReference type="GO" id="GO:0016853">
    <property type="term" value="F:isomerase activity"/>
    <property type="evidence" value="ECO:0007669"/>
    <property type="project" value="UniProtKB-KW"/>
</dbReference>
<evidence type="ECO:0000313" key="3">
    <source>
        <dbReference type="EMBL" id="SDX62029.1"/>
    </source>
</evidence>
<dbReference type="RefSeq" id="WP_090243711.1">
    <property type="nucleotide sequence ID" value="NZ_FNOU01000004.1"/>
</dbReference>
<dbReference type="Pfam" id="PF07883">
    <property type="entry name" value="Cupin_2"/>
    <property type="match status" value="1"/>
</dbReference>
<dbReference type="OrthoDB" id="9797047at2"/>
<name>A0A1H3D8M2_EUBBA</name>
<dbReference type="Proteomes" id="UP000199652">
    <property type="component" value="Unassembled WGS sequence"/>
</dbReference>
<dbReference type="EMBL" id="FNOU01000004">
    <property type="protein sequence ID" value="SDX62029.1"/>
    <property type="molecule type" value="Genomic_DNA"/>
</dbReference>
<dbReference type="InterPro" id="IPR013096">
    <property type="entry name" value="Cupin_2"/>
</dbReference>
<proteinExistence type="predicted"/>
<dbReference type="InterPro" id="IPR011051">
    <property type="entry name" value="RmlC_Cupin_sf"/>
</dbReference>
<gene>
    <name evidence="3" type="ORF">SAMN04488579_104109</name>
</gene>
<organism evidence="3 4">
    <name type="scientific">Eubacterium barkeri</name>
    <name type="common">Clostridium barkeri</name>
    <dbReference type="NCBI Taxonomy" id="1528"/>
    <lineage>
        <taxon>Bacteria</taxon>
        <taxon>Bacillati</taxon>
        <taxon>Bacillota</taxon>
        <taxon>Clostridia</taxon>
        <taxon>Eubacteriales</taxon>
        <taxon>Eubacteriaceae</taxon>
        <taxon>Eubacterium</taxon>
    </lineage>
</organism>
<keyword evidence="4" id="KW-1185">Reference proteome</keyword>
<dbReference type="InterPro" id="IPR014710">
    <property type="entry name" value="RmlC-like_jellyroll"/>
</dbReference>
<dbReference type="STRING" id="1528.SAMN04488579_104109"/>